<evidence type="ECO:0000256" key="2">
    <source>
        <dbReference type="SAM" id="SignalP"/>
    </source>
</evidence>
<evidence type="ECO:0000313" key="3">
    <source>
        <dbReference type="EMBL" id="AUX30702.1"/>
    </source>
</evidence>
<protein>
    <recommendedName>
        <fullName evidence="5">Secreted protein</fullName>
    </recommendedName>
</protein>
<dbReference type="EMBL" id="CP012672">
    <property type="protein sequence ID" value="AUX30702.1"/>
    <property type="molecule type" value="Genomic_DNA"/>
</dbReference>
<reference evidence="3 4" key="1">
    <citation type="submission" date="2015-09" db="EMBL/GenBank/DDBJ databases">
        <title>Sorangium comparison.</title>
        <authorList>
            <person name="Zaburannyi N."/>
            <person name="Bunk B."/>
            <person name="Overmann J."/>
            <person name="Mueller R."/>
        </authorList>
    </citation>
    <scope>NUCLEOTIDE SEQUENCE [LARGE SCALE GENOMIC DNA]</scope>
    <source>
        <strain evidence="3 4">So ce836</strain>
    </source>
</reference>
<dbReference type="PROSITE" id="PS51257">
    <property type="entry name" value="PROKAR_LIPOPROTEIN"/>
    <property type="match status" value="1"/>
</dbReference>
<name>A0A4V0NFS6_SORCE</name>
<dbReference type="AlphaFoldDB" id="A0A4V0NFS6"/>
<feature type="signal peptide" evidence="2">
    <location>
        <begin position="1"/>
        <end position="24"/>
    </location>
</feature>
<feature type="region of interest" description="Disordered" evidence="1">
    <location>
        <begin position="40"/>
        <end position="79"/>
    </location>
</feature>
<accession>A0A4V0NFS6</accession>
<evidence type="ECO:0000256" key="1">
    <source>
        <dbReference type="SAM" id="MobiDB-lite"/>
    </source>
</evidence>
<sequence length="501" mass="50817">MHRGIPRGPLALCLALASGLSALSSLTGCGGKVSMPGDDAAGAAGGFPETGPGTGRPSDPLQHWAKSFGSPSSDDEDEIAGTEDLTDLAVNRAGNIVLGGNFAGTFDLGAGPITNVPSVYSGFVATLDHDGNGLWSRGFGSLIGATSIREVATNAAGDVFVVATFTGSVDFGVGLHTASDRSHDWAVIKLDQRGHPVWSRAFGLGFDGAAHLAVDDAGNVILGGTLSGTVDLGTGPVAPPGNFPSPYVLKLDPTGKTIWAHTLTAGIFGEVFSVAASPRGDIAVAGWFSGSYDFGCGPLAGTTASSDAGSFVASLDENGGCRWNVMTELTQGEVGSDIGIDDRGNVIVTGVFFGTTLYGAATAGVAPFVAKFDQAGALRWSNLPVSGLAADPPPTLAVDVAGNVSVAIRYGEHIDFGDGPILGPTSGYTYAIVQYDEAGSLRSSSRVSDGRGDVGRELRIGASRLGELIVAGNYSGTLDISGSTLVGDRNRSDIFVAEFAP</sequence>
<dbReference type="PANTHER" id="PTHR35580:SF1">
    <property type="entry name" value="PHYTASE-LIKE DOMAIN-CONTAINING PROTEIN"/>
    <property type="match status" value="1"/>
</dbReference>
<gene>
    <name evidence="3" type="ORF">SOCE836_028130</name>
</gene>
<dbReference type="Proteomes" id="UP000295497">
    <property type="component" value="Chromosome"/>
</dbReference>
<dbReference type="SUPFAM" id="SSF101898">
    <property type="entry name" value="NHL repeat"/>
    <property type="match status" value="1"/>
</dbReference>
<organism evidence="3 4">
    <name type="scientific">Sorangium cellulosum</name>
    <name type="common">Polyangium cellulosum</name>
    <dbReference type="NCBI Taxonomy" id="56"/>
    <lineage>
        <taxon>Bacteria</taxon>
        <taxon>Pseudomonadati</taxon>
        <taxon>Myxococcota</taxon>
        <taxon>Polyangia</taxon>
        <taxon>Polyangiales</taxon>
        <taxon>Polyangiaceae</taxon>
        <taxon>Sorangium</taxon>
    </lineage>
</organism>
<evidence type="ECO:0000313" key="4">
    <source>
        <dbReference type="Proteomes" id="UP000295497"/>
    </source>
</evidence>
<proteinExistence type="predicted"/>
<keyword evidence="2" id="KW-0732">Signal</keyword>
<dbReference type="PANTHER" id="PTHR35580">
    <property type="entry name" value="CELL SURFACE GLYCOPROTEIN (S-LAYER PROTEIN)-LIKE PROTEIN"/>
    <property type="match status" value="1"/>
</dbReference>
<evidence type="ECO:0008006" key="5">
    <source>
        <dbReference type="Google" id="ProtNLM"/>
    </source>
</evidence>
<dbReference type="InterPro" id="IPR052918">
    <property type="entry name" value="Motility_Chemotaxis_Reg"/>
</dbReference>
<feature type="chain" id="PRO_5020729871" description="Secreted protein" evidence="2">
    <location>
        <begin position="25"/>
        <end position="501"/>
    </location>
</feature>